<accession>A0A1H6U097</accession>
<dbReference type="EMBL" id="FNZK01000001">
    <property type="protein sequence ID" value="SEI85719.1"/>
    <property type="molecule type" value="Genomic_DNA"/>
</dbReference>
<protein>
    <recommendedName>
        <fullName evidence="1">DUF1659 domain-containing protein</fullName>
    </recommendedName>
</protein>
<dbReference type="Pfam" id="PF07872">
    <property type="entry name" value="DUF1659"/>
    <property type="match status" value="1"/>
</dbReference>
<dbReference type="InterPro" id="IPR012454">
    <property type="entry name" value="DUF1659"/>
</dbReference>
<gene>
    <name evidence="2" type="ORF">SAMN05660742_101247</name>
</gene>
<name>A0A1H6U097_9FIRM</name>
<dbReference type="Proteomes" id="UP000199662">
    <property type="component" value="Unassembled WGS sequence"/>
</dbReference>
<reference evidence="2 3" key="1">
    <citation type="submission" date="2016-10" db="EMBL/GenBank/DDBJ databases">
        <authorList>
            <person name="de Groot N.N."/>
        </authorList>
    </citation>
    <scope>NUCLEOTIDE SEQUENCE [LARGE SCALE GENOMIC DNA]</scope>
    <source>
        <strain evidence="2 3">DSM 2179</strain>
    </source>
</reference>
<feature type="domain" description="DUF1659" evidence="1">
    <location>
        <begin position="4"/>
        <end position="71"/>
    </location>
</feature>
<evidence type="ECO:0000313" key="2">
    <source>
        <dbReference type="EMBL" id="SEI85719.1"/>
    </source>
</evidence>
<dbReference type="RefSeq" id="WP_091828480.1">
    <property type="nucleotide sequence ID" value="NZ_FNZK01000001.1"/>
</dbReference>
<evidence type="ECO:0000313" key="3">
    <source>
        <dbReference type="Proteomes" id="UP000199662"/>
    </source>
</evidence>
<dbReference type="AlphaFoldDB" id="A0A1H6U097"/>
<evidence type="ECO:0000259" key="1">
    <source>
        <dbReference type="Pfam" id="PF07872"/>
    </source>
</evidence>
<sequence length="74" mass="7745">MAAVKKGQTSKLILKVQTGQNKAGEVTLSQRTFNNVNPALADVDLLAIGTALGALQSHTVDSVNRQDEAQIGQA</sequence>
<keyword evidence="3" id="KW-1185">Reference proteome</keyword>
<dbReference type="STRING" id="84035.SAMN05660742_101247"/>
<proteinExistence type="predicted"/>
<organism evidence="2 3">
    <name type="scientific">Propionispira arboris</name>
    <dbReference type="NCBI Taxonomy" id="84035"/>
    <lineage>
        <taxon>Bacteria</taxon>
        <taxon>Bacillati</taxon>
        <taxon>Bacillota</taxon>
        <taxon>Negativicutes</taxon>
        <taxon>Selenomonadales</taxon>
        <taxon>Selenomonadaceae</taxon>
        <taxon>Propionispira</taxon>
    </lineage>
</organism>